<dbReference type="PANTHER" id="PTHR23525">
    <property type="entry name" value="TRANSPORTER, PUTATIVE-RELATED"/>
    <property type="match status" value="1"/>
</dbReference>
<evidence type="ECO:0000256" key="1">
    <source>
        <dbReference type="SAM" id="Phobius"/>
    </source>
</evidence>
<feature type="transmembrane region" description="Helical" evidence="1">
    <location>
        <begin position="174"/>
        <end position="194"/>
    </location>
</feature>
<keyword evidence="1" id="KW-1133">Transmembrane helix</keyword>
<organism evidence="2 3">
    <name type="scientific">Stephanodiscus triporus</name>
    <dbReference type="NCBI Taxonomy" id="2934178"/>
    <lineage>
        <taxon>Eukaryota</taxon>
        <taxon>Sar</taxon>
        <taxon>Stramenopiles</taxon>
        <taxon>Ochrophyta</taxon>
        <taxon>Bacillariophyta</taxon>
        <taxon>Coscinodiscophyceae</taxon>
        <taxon>Thalassiosirophycidae</taxon>
        <taxon>Stephanodiscales</taxon>
        <taxon>Stephanodiscaceae</taxon>
        <taxon>Stephanodiscus</taxon>
    </lineage>
</organism>
<feature type="transmembrane region" description="Helical" evidence="1">
    <location>
        <begin position="391"/>
        <end position="410"/>
    </location>
</feature>
<gene>
    <name evidence="2" type="ORF">ACHAW5_010944</name>
</gene>
<comment type="caution">
    <text evidence="2">The sequence shown here is derived from an EMBL/GenBank/DDBJ whole genome shotgun (WGS) entry which is preliminary data.</text>
</comment>
<feature type="transmembrane region" description="Helical" evidence="1">
    <location>
        <begin position="108"/>
        <end position="128"/>
    </location>
</feature>
<feature type="transmembrane region" description="Helical" evidence="1">
    <location>
        <begin position="134"/>
        <end position="153"/>
    </location>
</feature>
<keyword evidence="3" id="KW-1185">Reference proteome</keyword>
<keyword evidence="1" id="KW-0812">Transmembrane</keyword>
<dbReference type="InterPro" id="IPR036259">
    <property type="entry name" value="MFS_trans_sf"/>
</dbReference>
<dbReference type="Gene3D" id="1.20.1250.20">
    <property type="entry name" value="MFS general substrate transporter like domains"/>
    <property type="match status" value="2"/>
</dbReference>
<dbReference type="SUPFAM" id="SSF103473">
    <property type="entry name" value="MFS general substrate transporter"/>
    <property type="match status" value="1"/>
</dbReference>
<reference evidence="2 3" key="1">
    <citation type="submission" date="2024-10" db="EMBL/GenBank/DDBJ databases">
        <title>Updated reference genomes for cyclostephanoid diatoms.</title>
        <authorList>
            <person name="Roberts W.R."/>
            <person name="Alverson A.J."/>
        </authorList>
    </citation>
    <scope>NUCLEOTIDE SEQUENCE [LARGE SCALE GENOMIC DNA]</scope>
    <source>
        <strain evidence="2 3">AJA276-08</strain>
    </source>
</reference>
<dbReference type="Proteomes" id="UP001530315">
    <property type="component" value="Unassembled WGS sequence"/>
</dbReference>
<sequence>MTGCVFARRFKFSPSSLIHSPFFLIKMFAALKQWWNKLDSNVRLLYIFTATYYSTVGILKEHLLSGFIFVLTNSNKHVGLVKGITGLFQLCFALPSGYTADKFRRDKVLRVGGSVGLVACATSIAGFWFESINLIFVAFSIWGIFNVLHGPALEALFADCYPQGQRSLPCTIKYVLMQVALILGPALSTGILYINGNRWELTDLKVVLIIGAVLCAASLSSLFLFKEPAKQNAAAESEKEVFKNDEGDNVDQVSWLGLQRRHVPFLLILSEFIISNGAGMTISFFPIFFFQEYGLAPAEVNIVFIATSVFVVMLSMGSQNLSTCFCSRMQVIVSTRFIATCCLVWMSFAKPLWLQIALFIVRGGTMRATVGIRKSILMDHVPQKQRGRWNSFESLTVCTSTASTVVGGYLIDAYSYRFCFRITAAFYALAVMVDTMLLTVVRDTNKEEQSWISKEKAAAGSGGVKSGIL</sequence>
<dbReference type="PANTHER" id="PTHR23525:SF1">
    <property type="entry name" value="NODULIN-LIKE DOMAIN-CONTAINING PROTEIN"/>
    <property type="match status" value="1"/>
</dbReference>
<accession>A0ABD3PXE6</accession>
<proteinExistence type="predicted"/>
<feature type="transmembrane region" description="Helical" evidence="1">
    <location>
        <begin position="265"/>
        <end position="289"/>
    </location>
</feature>
<keyword evidence="1" id="KW-0472">Membrane</keyword>
<dbReference type="AlphaFoldDB" id="A0ABD3PXE6"/>
<dbReference type="EMBL" id="JALLAZ020000555">
    <property type="protein sequence ID" value="KAL3792467.1"/>
    <property type="molecule type" value="Genomic_DNA"/>
</dbReference>
<evidence type="ECO:0008006" key="4">
    <source>
        <dbReference type="Google" id="ProtNLM"/>
    </source>
</evidence>
<evidence type="ECO:0000313" key="2">
    <source>
        <dbReference type="EMBL" id="KAL3792467.1"/>
    </source>
</evidence>
<feature type="transmembrane region" description="Helical" evidence="1">
    <location>
        <begin position="422"/>
        <end position="441"/>
    </location>
</feature>
<feature type="transmembrane region" description="Helical" evidence="1">
    <location>
        <begin position="206"/>
        <end position="225"/>
    </location>
</feature>
<evidence type="ECO:0000313" key="3">
    <source>
        <dbReference type="Proteomes" id="UP001530315"/>
    </source>
</evidence>
<name>A0ABD3PXE6_9STRA</name>
<feature type="transmembrane region" description="Helical" evidence="1">
    <location>
        <begin position="295"/>
        <end position="317"/>
    </location>
</feature>
<protein>
    <recommendedName>
        <fullName evidence="4">Major facilitator superfamily (MFS) profile domain-containing protein</fullName>
    </recommendedName>
</protein>
<dbReference type="InterPro" id="IPR011701">
    <property type="entry name" value="MFS"/>
</dbReference>
<dbReference type="Pfam" id="PF07690">
    <property type="entry name" value="MFS_1"/>
    <property type="match status" value="2"/>
</dbReference>